<evidence type="ECO:0000313" key="1">
    <source>
        <dbReference type="EMBL" id="MPM70860.1"/>
    </source>
</evidence>
<gene>
    <name evidence="1" type="ORF">SDC9_117821</name>
</gene>
<accession>A0A645BZC5</accession>
<dbReference type="AlphaFoldDB" id="A0A645BZC5"/>
<comment type="caution">
    <text evidence="1">The sequence shown here is derived from an EMBL/GenBank/DDBJ whole genome shotgun (WGS) entry which is preliminary data.</text>
</comment>
<proteinExistence type="predicted"/>
<name>A0A645BZC5_9ZZZZ</name>
<protein>
    <submittedName>
        <fullName evidence="1">Uncharacterized protein</fullName>
    </submittedName>
</protein>
<reference evidence="1" key="1">
    <citation type="submission" date="2019-08" db="EMBL/GenBank/DDBJ databases">
        <authorList>
            <person name="Kucharzyk K."/>
            <person name="Murdoch R.W."/>
            <person name="Higgins S."/>
            <person name="Loffler F."/>
        </authorList>
    </citation>
    <scope>NUCLEOTIDE SEQUENCE</scope>
</reference>
<dbReference type="EMBL" id="VSSQ01023747">
    <property type="protein sequence ID" value="MPM70860.1"/>
    <property type="molecule type" value="Genomic_DNA"/>
</dbReference>
<organism evidence="1">
    <name type="scientific">bioreactor metagenome</name>
    <dbReference type="NCBI Taxonomy" id="1076179"/>
    <lineage>
        <taxon>unclassified sequences</taxon>
        <taxon>metagenomes</taxon>
        <taxon>ecological metagenomes</taxon>
    </lineage>
</organism>
<sequence length="99" mass="10272">MNSACTAPAQIPDCLAGRNAGASASWGHNSVGVCATLEYKVLREHIHHLGVGDNRIFYGFQKCLLNRLLKLGSVPGIVDCSAAGQCLQVAVLGGIHGDG</sequence>